<dbReference type="AlphaFoldDB" id="A0A6G1MI97"/>
<dbReference type="Proteomes" id="UP000483672">
    <property type="component" value="Unassembled WGS sequence"/>
</dbReference>
<sequence length="373" mass="41780">MSNAFNMGQRKDLLIMIFLMIFLQPELSAAASGEQALKLSEILSLPEESLFSGNISPVNSRLCRIGLYHLGILPLAWYDQDYEKTIKIGYGTEAYPFGQTYKEAKNVPEGKHKNGTKVEPAGESWVFQTENHVEFNETEAQCTQIARDLDWYWNIVSIDTMRLGGYCACMFWDKVDCSGNSFQQFPAMGRKGDGNGIIKSDFGVLEGVKTISTAAIKSGKCVPWAPWRKDIADSSSSFVSRCELLFGNGVRTQPPQPYDKGERKEKKSVFAFQNIDQITGKSACITIPDEEAFVMRDWEINGCTCSFFTNDSCESTPILIDGHTGHASVSRWERFGRQKIRSYQCGAPYGPALQELSTKFRKSKQKAVYSTDP</sequence>
<comment type="caution">
    <text evidence="2">The sequence shown here is derived from an EMBL/GenBank/DDBJ whole genome shotgun (WGS) entry which is preliminary data.</text>
</comment>
<dbReference type="EMBL" id="WIPF01000037">
    <property type="protein sequence ID" value="KAF3223248.1"/>
    <property type="molecule type" value="Genomic_DNA"/>
</dbReference>
<keyword evidence="1" id="KW-0732">Signal</keyword>
<protein>
    <submittedName>
        <fullName evidence="2">Uncharacterized protein</fullName>
    </submittedName>
</protein>
<organism evidence="2 3">
    <name type="scientific">Orbilia oligospora</name>
    <name type="common">Nematode-trapping fungus</name>
    <name type="synonym">Arthrobotrys oligospora</name>
    <dbReference type="NCBI Taxonomy" id="2813651"/>
    <lineage>
        <taxon>Eukaryota</taxon>
        <taxon>Fungi</taxon>
        <taxon>Dikarya</taxon>
        <taxon>Ascomycota</taxon>
        <taxon>Pezizomycotina</taxon>
        <taxon>Orbiliomycetes</taxon>
        <taxon>Orbiliales</taxon>
        <taxon>Orbiliaceae</taxon>
        <taxon>Orbilia</taxon>
    </lineage>
</organism>
<reference evidence="2 3" key="1">
    <citation type="submission" date="2019-06" db="EMBL/GenBank/DDBJ databases">
        <authorList>
            <person name="Palmer J.M."/>
        </authorList>
    </citation>
    <scope>NUCLEOTIDE SEQUENCE [LARGE SCALE GENOMIC DNA]</scope>
    <source>
        <strain evidence="2 3">TWF191</strain>
    </source>
</reference>
<gene>
    <name evidence="2" type="ORF">TWF191_006529</name>
</gene>
<accession>A0A6G1MI97</accession>
<evidence type="ECO:0000313" key="2">
    <source>
        <dbReference type="EMBL" id="KAF3223248.1"/>
    </source>
</evidence>
<feature type="signal peptide" evidence="1">
    <location>
        <begin position="1"/>
        <end position="30"/>
    </location>
</feature>
<name>A0A6G1MI97_ORBOL</name>
<proteinExistence type="predicted"/>
<evidence type="ECO:0000256" key="1">
    <source>
        <dbReference type="SAM" id="SignalP"/>
    </source>
</evidence>
<feature type="chain" id="PRO_5041091336" evidence="1">
    <location>
        <begin position="31"/>
        <end position="373"/>
    </location>
</feature>
<evidence type="ECO:0000313" key="3">
    <source>
        <dbReference type="Proteomes" id="UP000483672"/>
    </source>
</evidence>